<reference evidence="3 4" key="1">
    <citation type="submission" date="2019-07" db="EMBL/GenBank/DDBJ databases">
        <title>The pathways for chlorine oxyanion respiration interact through the shared metabolite chlorate.</title>
        <authorList>
            <person name="Barnum T.P."/>
            <person name="Cheng Y."/>
            <person name="Hill K.A."/>
            <person name="Lucas L.N."/>
            <person name="Carlson H.K."/>
            <person name="Coates J.D."/>
        </authorList>
    </citation>
    <scope>NUCLEOTIDE SEQUENCE [LARGE SCALE GENOMIC DNA]</scope>
    <source>
        <strain evidence="3 4">SFB-3</strain>
    </source>
</reference>
<accession>A0A557QJX7</accession>
<dbReference type="Pfam" id="PF03354">
    <property type="entry name" value="TerL_ATPase"/>
    <property type="match status" value="1"/>
</dbReference>
<dbReference type="InterPro" id="IPR027417">
    <property type="entry name" value="P-loop_NTPase"/>
</dbReference>
<proteinExistence type="predicted"/>
<evidence type="ECO:0000313" key="4">
    <source>
        <dbReference type="Proteomes" id="UP000319502"/>
    </source>
</evidence>
<dbReference type="OrthoDB" id="9760250at2"/>
<evidence type="ECO:0000313" key="3">
    <source>
        <dbReference type="EMBL" id="TVO53167.1"/>
    </source>
</evidence>
<dbReference type="EMBL" id="VMNK01000015">
    <property type="protein sequence ID" value="TVO53167.1"/>
    <property type="molecule type" value="Genomic_DNA"/>
</dbReference>
<gene>
    <name evidence="3" type="ORF">FHP91_15320</name>
</gene>
<dbReference type="PANTHER" id="PTHR41287">
    <property type="match status" value="1"/>
</dbReference>
<evidence type="ECO:0000259" key="1">
    <source>
        <dbReference type="Pfam" id="PF03354"/>
    </source>
</evidence>
<dbReference type="AlphaFoldDB" id="A0A557QJX7"/>
<dbReference type="Proteomes" id="UP000319502">
    <property type="component" value="Unassembled WGS sequence"/>
</dbReference>
<feature type="domain" description="Terminase large subunit-like ATPase" evidence="1">
    <location>
        <begin position="7"/>
        <end position="163"/>
    </location>
</feature>
<dbReference type="Pfam" id="PF20441">
    <property type="entry name" value="TerL_nuclease"/>
    <property type="match status" value="1"/>
</dbReference>
<keyword evidence="4" id="KW-1185">Reference proteome</keyword>
<dbReference type="PANTHER" id="PTHR41287:SF1">
    <property type="entry name" value="PROTEIN YMFN"/>
    <property type="match status" value="1"/>
</dbReference>
<evidence type="ECO:0000259" key="2">
    <source>
        <dbReference type="Pfam" id="PF20441"/>
    </source>
</evidence>
<comment type="caution">
    <text evidence="3">The sequence shown here is derived from an EMBL/GenBank/DDBJ whole genome shotgun (WGS) entry which is preliminary data.</text>
</comment>
<dbReference type="InterPro" id="IPR046462">
    <property type="entry name" value="TerL_nuclease"/>
</dbReference>
<feature type="domain" description="Terminase large subunit-like endonuclease" evidence="2">
    <location>
        <begin position="187"/>
        <end position="459"/>
    </location>
</feature>
<dbReference type="InterPro" id="IPR046461">
    <property type="entry name" value="TerL_ATPase"/>
</dbReference>
<organism evidence="3 4">
    <name type="scientific">Denitromonas halophila</name>
    <dbReference type="NCBI Taxonomy" id="1629404"/>
    <lineage>
        <taxon>Bacteria</taxon>
        <taxon>Pseudomonadati</taxon>
        <taxon>Pseudomonadota</taxon>
        <taxon>Betaproteobacteria</taxon>
        <taxon>Rhodocyclales</taxon>
        <taxon>Zoogloeaceae</taxon>
        <taxon>Denitromonas</taxon>
    </lineage>
</organism>
<dbReference type="GO" id="GO:0004519">
    <property type="term" value="F:endonuclease activity"/>
    <property type="evidence" value="ECO:0007669"/>
    <property type="project" value="InterPro"/>
</dbReference>
<dbReference type="Gene3D" id="3.40.50.300">
    <property type="entry name" value="P-loop containing nucleotide triphosphate hydrolases"/>
    <property type="match status" value="1"/>
</dbReference>
<dbReference type="RefSeq" id="WP_144310412.1">
    <property type="nucleotide sequence ID" value="NZ_VMNK01000015.1"/>
</dbReference>
<protein>
    <submittedName>
        <fullName evidence="3">Terminase large subunit</fullName>
    </submittedName>
</protein>
<sequence>MKLAGFQKKFIRAVYNNKHGTRKAFLSIARKNGKTALIAALVLVHLVGPEARQNTQIVSGAMSREQASIVFKLAAKMVQLNPKLGDVVRVVDSRKELFGLPMGTEYKALAAEGKTAHGLSPVLAILDEVGQVRGPRSDFIDAITTAQGAHDAPLLIAISTQAANDSDLFSIWLDDAEASGAPHIVSHVYAAPIDATLDDRKAWKAANPALGVFRSLKDLQQQSGEAARMPSVENTFRNLSLNQRVSTVSPFMSRSVWERCAKVPATLYGLEVFGGLDLSARTDLTALVLIGKRDNIWHVQPHFWTPAKGLMDRARRDRQPYDVWRDQGFLRTTPGATVDYEVVATDIAEILDGLDVKSIAFDRWRMDVLKKEFDGLGLALPLVPHGQGFKDMSPALDALEAEFLNERIIHGGHPVLTMCAGGAVVTKDPSGNRKLDKSKATARIDGMVALAMSFGAALMTQPPSEQPEFQMFFI</sequence>
<dbReference type="InterPro" id="IPR005021">
    <property type="entry name" value="Terminase_largesu-like"/>
</dbReference>
<name>A0A557QJX7_9RHOO</name>